<keyword evidence="5" id="KW-1185">Reference proteome</keyword>
<dbReference type="Proteomes" id="UP000036395">
    <property type="component" value="Unassembled WGS sequence"/>
</dbReference>
<proteinExistence type="predicted"/>
<feature type="region of interest" description="Disordered" evidence="1">
    <location>
        <begin position="1"/>
        <end position="20"/>
    </location>
</feature>
<evidence type="ECO:0000313" key="2">
    <source>
        <dbReference type="EMBL" id="KMM85378.1"/>
    </source>
</evidence>
<dbReference type="PATRIC" id="fig|47884.3.peg.2119"/>
<evidence type="ECO:0000313" key="3">
    <source>
        <dbReference type="EMBL" id="SEC33086.1"/>
    </source>
</evidence>
<organism evidence="2 4">
    <name type="scientific">Pseudomonas taetrolens</name>
    <dbReference type="NCBI Taxonomy" id="47884"/>
    <lineage>
        <taxon>Bacteria</taxon>
        <taxon>Pseudomonadati</taxon>
        <taxon>Pseudomonadota</taxon>
        <taxon>Gammaproteobacteria</taxon>
        <taxon>Pseudomonadales</taxon>
        <taxon>Pseudomonadaceae</taxon>
        <taxon>Pseudomonas</taxon>
    </lineage>
</organism>
<dbReference type="InterPro" id="IPR021519">
    <property type="entry name" value="DUF3182"/>
</dbReference>
<name>A0A0J6GSL9_PSETA</name>
<comment type="caution">
    <text evidence="2">The sequence shown here is derived from an EMBL/GenBank/DDBJ whole genome shotgun (WGS) entry which is preliminary data.</text>
</comment>
<evidence type="ECO:0000313" key="4">
    <source>
        <dbReference type="Proteomes" id="UP000036395"/>
    </source>
</evidence>
<dbReference type="EMBL" id="FNRS01000001">
    <property type="protein sequence ID" value="SEC33086.1"/>
    <property type="molecule type" value="Genomic_DNA"/>
</dbReference>
<evidence type="ECO:0008006" key="6">
    <source>
        <dbReference type="Google" id="ProtNLM"/>
    </source>
</evidence>
<dbReference type="Proteomes" id="UP000183155">
    <property type="component" value="Unassembled WGS sequence"/>
</dbReference>
<evidence type="ECO:0000313" key="5">
    <source>
        <dbReference type="Proteomes" id="UP000183155"/>
    </source>
</evidence>
<dbReference type="OrthoDB" id="8648979at2"/>
<dbReference type="SUPFAM" id="SSF56059">
    <property type="entry name" value="Glutathione synthetase ATP-binding domain-like"/>
    <property type="match status" value="1"/>
</dbReference>
<protein>
    <recommendedName>
        <fullName evidence="6">Biotin carboxylase</fullName>
    </recommendedName>
</protein>
<accession>A0A0J6GSL9</accession>
<dbReference type="STRING" id="47884.SAMN04490203_2214"/>
<dbReference type="RefSeq" id="WP_048380133.1">
    <property type="nucleotide sequence ID" value="NZ_FNRS01000001.1"/>
</dbReference>
<dbReference type="Pfam" id="PF11379">
    <property type="entry name" value="DUF3182"/>
    <property type="match status" value="1"/>
</dbReference>
<reference evidence="2 4" key="1">
    <citation type="submission" date="2015-02" db="EMBL/GenBank/DDBJ databases">
        <title>Pseudomonas helleri sp. nov. and Pseudomonas weihenstephanensis sp. nov., isolated from raw cows milk.</title>
        <authorList>
            <person name="von Neubeck M."/>
            <person name="Huptas C."/>
            <person name="Wenning M."/>
            <person name="Scherer S."/>
        </authorList>
    </citation>
    <scope>NUCLEOTIDE SEQUENCE [LARGE SCALE GENOMIC DNA]</scope>
    <source>
        <strain evidence="2 4">DSM 21104</strain>
    </source>
</reference>
<sequence>MPPKTGVVLLPATPPPPSHEQASHRVIATMLAEVLGIGFLGDYPPQDRRALYFVPTDTLIGDESKALGITGINDLFGGAVGHPFMATKAITHGLLTAGTTAPAGWCSLFAEQVHGAVLTGFTVFDVEDALNAGCLLLELGDIRLKPVRGKAGRGQVMIRNRKALERYLADVDRAELAVWGLVLEENLTSVVTCSVGQVRVADLIVSYYGTQRLTHDNNGEEVYGGSDLTLVRGDYESLDRLPLDDRARLAVKQAKSYESAACYAYPSLFASRRNYDVAQGTDSRGHFRSGVLEQSWRIGGASGAEVLALRAFAGDAALQCVVACTLETYGESELPHDATLLFQGHDEDVGFINKCARILAYDCAQ</sequence>
<dbReference type="EMBL" id="JYLA01000003">
    <property type="protein sequence ID" value="KMM85378.1"/>
    <property type="molecule type" value="Genomic_DNA"/>
</dbReference>
<reference evidence="3 5" key="2">
    <citation type="submission" date="2016-10" db="EMBL/GenBank/DDBJ databases">
        <authorList>
            <person name="Varghese N."/>
            <person name="Submissions S."/>
        </authorList>
    </citation>
    <scope>NUCLEOTIDE SEQUENCE [LARGE SCALE GENOMIC DNA]</scope>
    <source>
        <strain evidence="3 5">BS3652</strain>
    </source>
</reference>
<gene>
    <name evidence="3" type="ORF">SAMN04490203_2214</name>
    <name evidence="2" type="ORF">TU78_08490</name>
</gene>
<evidence type="ECO:0000256" key="1">
    <source>
        <dbReference type="SAM" id="MobiDB-lite"/>
    </source>
</evidence>
<dbReference type="AlphaFoldDB" id="A0A0J6GSL9"/>